<dbReference type="Pfam" id="PF21089">
    <property type="entry name" value="PKS_DH_N"/>
    <property type="match status" value="1"/>
</dbReference>
<feature type="domain" description="PKS/mFAS DH" evidence="12">
    <location>
        <begin position="954"/>
        <end position="1263"/>
    </location>
</feature>
<dbReference type="InterPro" id="IPR014043">
    <property type="entry name" value="Acyl_transferase_dom"/>
</dbReference>
<dbReference type="InterPro" id="IPR036736">
    <property type="entry name" value="ACP-like_sf"/>
</dbReference>
<feature type="active site" description="Proton donor; for dehydratase activity" evidence="8">
    <location>
        <position position="1173"/>
    </location>
</feature>
<dbReference type="Gene3D" id="3.40.47.10">
    <property type="match status" value="1"/>
</dbReference>
<organism evidence="13 14">
    <name type="scientific">Periconia digitata</name>
    <dbReference type="NCBI Taxonomy" id="1303443"/>
    <lineage>
        <taxon>Eukaryota</taxon>
        <taxon>Fungi</taxon>
        <taxon>Dikarya</taxon>
        <taxon>Ascomycota</taxon>
        <taxon>Pezizomycotina</taxon>
        <taxon>Dothideomycetes</taxon>
        <taxon>Pleosporomycetidae</taxon>
        <taxon>Pleosporales</taxon>
        <taxon>Massarineae</taxon>
        <taxon>Periconiaceae</taxon>
        <taxon>Periconia</taxon>
    </lineage>
</organism>
<dbReference type="InterPro" id="IPR020806">
    <property type="entry name" value="PKS_PP-bd"/>
</dbReference>
<evidence type="ECO:0000256" key="7">
    <source>
        <dbReference type="ARBA" id="ARBA00023315"/>
    </source>
</evidence>
<dbReference type="InterPro" id="IPR032821">
    <property type="entry name" value="PKS_assoc"/>
</dbReference>
<dbReference type="GO" id="GO:0004315">
    <property type="term" value="F:3-oxoacyl-[acyl-carrier-protein] synthase activity"/>
    <property type="evidence" value="ECO:0007669"/>
    <property type="project" value="InterPro"/>
</dbReference>
<dbReference type="SUPFAM" id="SSF53901">
    <property type="entry name" value="Thiolase-like"/>
    <property type="match status" value="1"/>
</dbReference>
<dbReference type="InterPro" id="IPR006162">
    <property type="entry name" value="Ppantetheine_attach_site"/>
</dbReference>
<dbReference type="InterPro" id="IPR014030">
    <property type="entry name" value="Ketoacyl_synth_N"/>
</dbReference>
<feature type="active site" description="Proton acceptor; for dehydratase activity" evidence="8">
    <location>
        <position position="986"/>
    </location>
</feature>
<dbReference type="Pfam" id="PF14765">
    <property type="entry name" value="PS-DH"/>
    <property type="match status" value="1"/>
</dbReference>
<dbReference type="InterPro" id="IPR020841">
    <property type="entry name" value="PKS_Beta-ketoAc_synthase_dom"/>
</dbReference>
<evidence type="ECO:0000259" key="10">
    <source>
        <dbReference type="PROSITE" id="PS50075"/>
    </source>
</evidence>
<evidence type="ECO:0000256" key="5">
    <source>
        <dbReference type="ARBA" id="ARBA00023002"/>
    </source>
</evidence>
<dbReference type="CDD" id="cd02440">
    <property type="entry name" value="AdoMet_MTases"/>
    <property type="match status" value="1"/>
</dbReference>
<dbReference type="GO" id="GO:0016491">
    <property type="term" value="F:oxidoreductase activity"/>
    <property type="evidence" value="ECO:0007669"/>
    <property type="project" value="UniProtKB-KW"/>
</dbReference>
<comment type="caution">
    <text evidence="13">The sequence shown here is derived from an EMBL/GenBank/DDBJ whole genome shotgun (WGS) entry which is preliminary data.</text>
</comment>
<dbReference type="Gene3D" id="3.90.180.10">
    <property type="entry name" value="Medium-chain alcohol dehydrogenases, catalytic domain"/>
    <property type="match status" value="1"/>
</dbReference>
<feature type="region of interest" description="C-terminal hotdog fold" evidence="8">
    <location>
        <begin position="1108"/>
        <end position="1263"/>
    </location>
</feature>
<dbReference type="GO" id="GO:1901336">
    <property type="term" value="P:lactone biosynthetic process"/>
    <property type="evidence" value="ECO:0007669"/>
    <property type="project" value="UniProtKB-ARBA"/>
</dbReference>
<feature type="region of interest" description="Disordered" evidence="9">
    <location>
        <begin position="1646"/>
        <end position="1676"/>
    </location>
</feature>
<feature type="region of interest" description="N-terminal hotdog fold" evidence="8">
    <location>
        <begin position="954"/>
        <end position="1086"/>
    </location>
</feature>
<evidence type="ECO:0000256" key="2">
    <source>
        <dbReference type="ARBA" id="ARBA00022553"/>
    </source>
</evidence>
<dbReference type="SMART" id="SM00829">
    <property type="entry name" value="PKS_ER"/>
    <property type="match status" value="1"/>
</dbReference>
<evidence type="ECO:0000256" key="9">
    <source>
        <dbReference type="SAM" id="MobiDB-lite"/>
    </source>
</evidence>
<dbReference type="EMBL" id="CAOQHR010000011">
    <property type="protein sequence ID" value="CAI6341060.1"/>
    <property type="molecule type" value="Genomic_DNA"/>
</dbReference>
<keyword evidence="2" id="KW-0597">Phosphoprotein</keyword>
<dbReference type="Pfam" id="PF00109">
    <property type="entry name" value="ketoacyl-synt"/>
    <property type="match status" value="1"/>
</dbReference>
<evidence type="ECO:0000313" key="13">
    <source>
        <dbReference type="EMBL" id="CAI6341060.1"/>
    </source>
</evidence>
<dbReference type="FunFam" id="3.40.50.720:FF:000209">
    <property type="entry name" value="Polyketide synthase Pks12"/>
    <property type="match status" value="1"/>
</dbReference>
<dbReference type="GO" id="GO:0030639">
    <property type="term" value="P:polyketide biosynthetic process"/>
    <property type="evidence" value="ECO:0007669"/>
    <property type="project" value="UniProtKB-ARBA"/>
</dbReference>
<dbReference type="InterPro" id="IPR057326">
    <property type="entry name" value="KR_dom"/>
</dbReference>
<dbReference type="SUPFAM" id="SSF55048">
    <property type="entry name" value="Probable ACP-binding domain of malonyl-CoA ACP transacylase"/>
    <property type="match status" value="1"/>
</dbReference>
<dbReference type="Gene3D" id="3.10.129.110">
    <property type="entry name" value="Polyketide synthase dehydratase"/>
    <property type="match status" value="1"/>
</dbReference>
<dbReference type="InterPro" id="IPR001227">
    <property type="entry name" value="Ac_transferase_dom_sf"/>
</dbReference>
<dbReference type="CDD" id="cd00833">
    <property type="entry name" value="PKS"/>
    <property type="match status" value="1"/>
</dbReference>
<dbReference type="InterPro" id="IPR050091">
    <property type="entry name" value="PKS_NRPS_Biosynth_Enz"/>
</dbReference>
<dbReference type="InterPro" id="IPR014031">
    <property type="entry name" value="Ketoacyl_synth_C"/>
</dbReference>
<dbReference type="Pfam" id="PF02801">
    <property type="entry name" value="Ketoacyl-synt_C"/>
    <property type="match status" value="1"/>
</dbReference>
<gene>
    <name evidence="13" type="ORF">PDIGIT_LOCUS14248</name>
</gene>
<evidence type="ECO:0008006" key="15">
    <source>
        <dbReference type="Google" id="ProtNLM"/>
    </source>
</evidence>
<dbReference type="InterPro" id="IPR049552">
    <property type="entry name" value="PKS_DH_N"/>
</dbReference>
<dbReference type="SUPFAM" id="SSF47336">
    <property type="entry name" value="ACP-like"/>
    <property type="match status" value="1"/>
</dbReference>
<sequence>MSKVEECHDTAHHPLSNCIPKLFCSQLITMLSKQETQEPVAIVGMGCRFSGIATSPNSLWNMLENGLTGWTNEAGERFRMEAFRHPQADISGSFNARGLHLLRQDPALFDNSFFGISNMEAKAMDPQHRMMLEIAYETFESAGVSMDRLAGSDTAVYCAASNHDYEKILGRDVEASPMYRFTGTGPSMLANRVSHSFDLRGPSVTLDTACSSGLVALNEACKAIREGEATQALVGGANLILDPDQMTVMSTLSMLSSHGRCYSFDKRANGYGRGDGVAAVLLKPLSQALRDGDTVRAVIRASGVNQDGYTPGITMPSYEAQVRLIEQVYAKAKLRPSDTPYVESHGTGTILGDQIEARALAATFCKSSDGRNVLVGSVKANLGHTESVSGLAAVIKTVMMLERGMIPSNPNFSQPNDEIAKSNWSLKIPVQLTEWPAHAKRRASVNNFGYGGTNGHVILEATTVYPPSKPNRSIEVMKTSATPRLFVLSHATESGLSTAVANLKSYVSRLDDSLETLNNLAWTLSRRSHLEYRLFFIASTRQELLDELQRQQQDKDRITGYITAPRICFVFSGQGAQWPGMASELLATSPVFAESMRRSEEILLQLGAEWHLIQEVCKPPKSSRINEAALSQPACTAIQIALVDLLQSWNVHPTSVCGHSSGEIAAAYVVGMLSAEAAMQVAYHRGRCAMKLKERYPKLKGSMLAVGLSATDIEDYLTSFSGAGTAVVACENSPHSVTLSGDASAIAAIQKQLAKDRVFNRALLVDSAYHSHHMALIREDYFSSIKDIVCSAPKPGIHMFSSIDGEEVKIPQLGPVYWCDNLTSPVRFVDAVTSMLHAARINKKDTVAIMEIGPHSALAGPIAQIIRATNQQSVEYLSILKRDQNASTTTTSAAGQLFQSGAQNLNLEVINNPCNNVEKRLLPDLPAYTWTHKAPLWSESRRSLCYRRRELNRHDILGTPTFDNVPSEPTWRNYFSLKEQPWLAGHVVGGSITFPAAGFLSMALEAVKQKTLHSGNAWKNMVVNFSDIRFESALIIAEDSTVETVTSLRPHSVKDSWFEFCVFSVSVQGDSVRHCRGSANAVHQVDKQRSLAIPGSLQRIKAISEHSHTRMDPINFYRQLRKVGLDYTGVFANNKDMRASQYTSVCSFNIPDVKSIMPEKHQQPHCIHPSTLDLCLQASFPAMKLAGALGNLVVPSSIKSLVLHSNISSKPGQELCVFADLLQQRQFKTVLDVVVQDSHESTARTFIKIEGLTMVNPGGSKRVIESSRSTGQSLTHRIQWSIDPTFPNPEAIESHCKLPQKELSSVGQNRICEEYTRVLLQSTLASLTPDDELNVKGHLVKLLQWMKNKVAEFEKVAGVFPDVNLESRVKAVGVQGEALARLAPHLRAILLGKTDGLELLMQDGLLDKMYSYDNHERGHRQLAKYVQLLQFKNPNMRILEIGAGTASTTLPVLNALAARSDSNGRPLVDRYTFTDISTGFFEKAMKKLDRFGDLVEFKKLDIEYPPGEQSIELASYDLVIAVNVVHATRDIENTLKSIRSLLKPQGHLALMEITVPMLHTGLTFGTLPGWWLSTDGRKDGPLMNPTLWNKKLRNSAFTGLDVHMPDYENAYHEISVIISSVAYSKRYQHDLAQMRVNKPRIPRIITNGRHETNGDSQSEVEDTNGAMEQQSDDVSQNSSIGQTVYIVHETSEKNIAELLVKLFGINGVNAKSSLPQYALPKGSIVVVLLELLKPYLMNCKDEQWEKVSQICQHARMILWVTSGAAIECASPMRSLVTGLARCVQSENHAIKFRTLDLESQSQLETTLEWEHNLARHICDVSQRLLNPEYVDTSTEWEFAMRSGAILIPRVVEDHNTNTYVKNSVSEFHPIDEHALVLGRPLSLNIQVPGLLDTLYWMDSARHSSSLGREEIRVQLSHLSLNFRDMMVAMGQLDEFTALLVEGSGRVMEIGEGASDQFAIGDLVYVYDFDGLATTSIIHKTRARRLPQGMNLELAAATGTAFATALYALKTVAQLQDTESLLIHSGAGAVGQAAITLAQKVFRVQNIFVTVGNEEKRNFVKEKFGIAEENIFSSRGLEFYDAILSRTRGDGVDVVLNSLSGEALHKSVQLLAPLGRFVEIGKKDLLSMDAFLEMRSLRHNVQFCSVDLPLVAKRRPELMQDILRTVLELISQDNVAAISPVTTKPISEAEEGFRLMQTGKHIGKILIEVDHRATIKVQPEKPKAPKLDPESTYLVVGGTSGLGKVILRRFADLGAKNLATLSRSGLDSQASQEIVAEMASRGVALNVYKGSVSDRDMIQRLKESCADHPIRGVVQGAMVLRDARIESMRYQDWRMAIDPKVQGTWNLHEVFGNSLDFFLLLSSSAGVIGSIGQGNYAAGNTFQDAFARYRASIGLPGYAIDIGLVEGEGYSAENDVAAEFARRQGLTSYTLEEFMAIIEMAIQNPLASVPSQSQLVCGIRRLVKGSTAEGAGMQRDDAKFSHICGKEATHEVREKKSLGQVNVRDALSVCSTSEQALEIVTETVKLKLTRLLAIPAEDIRLDRSVASYGIDSLIAIELRNWLLTALEAQVEIFELMSQIPFSDLIVLVAKRSCLILPSMFAS</sequence>
<protein>
    <recommendedName>
        <fullName evidence="15">Carrier domain-containing protein</fullName>
    </recommendedName>
</protein>
<dbReference type="InterPro" id="IPR009081">
    <property type="entry name" value="PP-bd_ACP"/>
</dbReference>
<dbReference type="Pfam" id="PF13602">
    <property type="entry name" value="ADH_zinc_N_2"/>
    <property type="match status" value="1"/>
</dbReference>
<dbReference type="SUPFAM" id="SSF53335">
    <property type="entry name" value="S-adenosyl-L-methionine-dependent methyltransferases"/>
    <property type="match status" value="1"/>
</dbReference>
<dbReference type="Proteomes" id="UP001152607">
    <property type="component" value="Unassembled WGS sequence"/>
</dbReference>
<evidence type="ECO:0000256" key="6">
    <source>
        <dbReference type="ARBA" id="ARBA00023268"/>
    </source>
</evidence>
<feature type="compositionally biased region" description="Polar residues" evidence="9">
    <location>
        <begin position="1666"/>
        <end position="1676"/>
    </location>
</feature>
<dbReference type="InterPro" id="IPR016039">
    <property type="entry name" value="Thiolase-like"/>
</dbReference>
<dbReference type="PROSITE" id="PS00012">
    <property type="entry name" value="PHOSPHOPANTETHEINE"/>
    <property type="match status" value="1"/>
</dbReference>
<dbReference type="InterPro" id="IPR049551">
    <property type="entry name" value="PKS_DH_C"/>
</dbReference>
<keyword evidence="1" id="KW-0596">Phosphopantetheine</keyword>
<dbReference type="Gene3D" id="1.10.1200.10">
    <property type="entry name" value="ACP-like"/>
    <property type="match status" value="1"/>
</dbReference>
<accession>A0A9W4XUF5</accession>
<reference evidence="13" key="1">
    <citation type="submission" date="2023-01" db="EMBL/GenBank/DDBJ databases">
        <authorList>
            <person name="Van Ghelder C."/>
            <person name="Rancurel C."/>
        </authorList>
    </citation>
    <scope>NUCLEOTIDE SEQUENCE</scope>
    <source>
        <strain evidence="13">CNCM I-4278</strain>
    </source>
</reference>
<dbReference type="InterPro" id="IPR016035">
    <property type="entry name" value="Acyl_Trfase/lysoPLipase"/>
</dbReference>
<dbReference type="SUPFAM" id="SSF52151">
    <property type="entry name" value="FabD/lysophospholipase-like"/>
    <property type="match status" value="1"/>
</dbReference>
<feature type="domain" description="Carrier" evidence="10">
    <location>
        <begin position="2517"/>
        <end position="2591"/>
    </location>
</feature>
<dbReference type="PROSITE" id="PS52019">
    <property type="entry name" value="PKS_MFAS_DH"/>
    <property type="match status" value="1"/>
</dbReference>
<dbReference type="InterPro" id="IPR013217">
    <property type="entry name" value="Methyltransf_12"/>
</dbReference>
<dbReference type="InterPro" id="IPR013968">
    <property type="entry name" value="PKS_KR"/>
</dbReference>
<dbReference type="OrthoDB" id="329835at2759"/>
<dbReference type="InterPro" id="IPR029063">
    <property type="entry name" value="SAM-dependent_MTases_sf"/>
</dbReference>
<keyword evidence="6" id="KW-0511">Multifunctional enzyme</keyword>
<dbReference type="PROSITE" id="PS00606">
    <property type="entry name" value="KS3_1"/>
    <property type="match status" value="1"/>
</dbReference>
<evidence type="ECO:0000313" key="14">
    <source>
        <dbReference type="Proteomes" id="UP001152607"/>
    </source>
</evidence>
<dbReference type="PANTHER" id="PTHR43775:SF29">
    <property type="entry name" value="ASPERFURANONE POLYKETIDE SYNTHASE AFOG-RELATED"/>
    <property type="match status" value="1"/>
</dbReference>
<evidence type="ECO:0000256" key="4">
    <source>
        <dbReference type="ARBA" id="ARBA00022857"/>
    </source>
</evidence>
<dbReference type="Pfam" id="PF08659">
    <property type="entry name" value="KR"/>
    <property type="match status" value="1"/>
</dbReference>
<dbReference type="InterPro" id="IPR020843">
    <property type="entry name" value="ER"/>
</dbReference>
<evidence type="ECO:0000256" key="1">
    <source>
        <dbReference type="ARBA" id="ARBA00022450"/>
    </source>
</evidence>
<dbReference type="InterPro" id="IPR049900">
    <property type="entry name" value="PKS_mFAS_DH"/>
</dbReference>
<dbReference type="Pfam" id="PF08242">
    <property type="entry name" value="Methyltransf_12"/>
    <property type="match status" value="1"/>
</dbReference>
<dbReference type="SMART" id="SM00826">
    <property type="entry name" value="PKS_DH"/>
    <property type="match status" value="1"/>
</dbReference>
<dbReference type="Pfam" id="PF23297">
    <property type="entry name" value="ACP_SdgA_C"/>
    <property type="match status" value="1"/>
</dbReference>
<dbReference type="GO" id="GO:0031177">
    <property type="term" value="F:phosphopantetheine binding"/>
    <property type="evidence" value="ECO:0007669"/>
    <property type="project" value="InterPro"/>
</dbReference>
<keyword evidence="3" id="KW-0808">Transferase</keyword>
<dbReference type="SUPFAM" id="SSF51735">
    <property type="entry name" value="NAD(P)-binding Rossmann-fold domains"/>
    <property type="match status" value="2"/>
</dbReference>
<dbReference type="InterPro" id="IPR018201">
    <property type="entry name" value="Ketoacyl_synth_AS"/>
</dbReference>
<dbReference type="InterPro" id="IPR020807">
    <property type="entry name" value="PKS_DH"/>
</dbReference>
<dbReference type="InterPro" id="IPR056501">
    <property type="entry name" value="NAD-bd_HRPKS_sdrA"/>
</dbReference>
<dbReference type="CDD" id="cd05195">
    <property type="entry name" value="enoyl_red"/>
    <property type="match status" value="1"/>
</dbReference>
<dbReference type="GO" id="GO:0004312">
    <property type="term" value="F:fatty acid synthase activity"/>
    <property type="evidence" value="ECO:0007669"/>
    <property type="project" value="TreeGrafter"/>
</dbReference>
<dbReference type="InterPro" id="IPR042104">
    <property type="entry name" value="PKS_dehydratase_sf"/>
</dbReference>
<dbReference type="PROSITE" id="PS52004">
    <property type="entry name" value="KS3_2"/>
    <property type="match status" value="1"/>
</dbReference>
<evidence type="ECO:0000259" key="11">
    <source>
        <dbReference type="PROSITE" id="PS52004"/>
    </source>
</evidence>
<name>A0A9W4XUF5_9PLEO</name>
<dbReference type="Pfam" id="PF16197">
    <property type="entry name" value="KAsynt_C_assoc"/>
    <property type="match status" value="1"/>
</dbReference>
<dbReference type="InterPro" id="IPR016036">
    <property type="entry name" value="Malonyl_transacylase_ACP-bd"/>
</dbReference>
<dbReference type="GO" id="GO:0006633">
    <property type="term" value="P:fatty acid biosynthetic process"/>
    <property type="evidence" value="ECO:0007669"/>
    <property type="project" value="InterPro"/>
</dbReference>
<feature type="domain" description="Ketosynthase family 3 (KS3)" evidence="11">
    <location>
        <begin position="37"/>
        <end position="461"/>
    </location>
</feature>
<dbReference type="InterPro" id="IPR011032">
    <property type="entry name" value="GroES-like_sf"/>
</dbReference>
<proteinExistence type="predicted"/>
<dbReference type="PROSITE" id="PS50075">
    <property type="entry name" value="CARRIER"/>
    <property type="match status" value="1"/>
</dbReference>
<dbReference type="InterPro" id="IPR036291">
    <property type="entry name" value="NAD(P)-bd_dom_sf"/>
</dbReference>
<dbReference type="SUPFAM" id="SSF50129">
    <property type="entry name" value="GroES-like"/>
    <property type="match status" value="1"/>
</dbReference>
<dbReference type="SMART" id="SM00825">
    <property type="entry name" value="PKS_KS"/>
    <property type="match status" value="1"/>
</dbReference>
<dbReference type="SMART" id="SM00823">
    <property type="entry name" value="PKS_PP"/>
    <property type="match status" value="1"/>
</dbReference>
<dbReference type="Pfam" id="PF00698">
    <property type="entry name" value="Acyl_transf_1"/>
    <property type="match status" value="1"/>
</dbReference>
<dbReference type="SMART" id="SM00827">
    <property type="entry name" value="PKS_AT"/>
    <property type="match status" value="1"/>
</dbReference>
<dbReference type="SMART" id="SM00822">
    <property type="entry name" value="PKS_KR"/>
    <property type="match status" value="1"/>
</dbReference>
<keyword evidence="14" id="KW-1185">Reference proteome</keyword>
<dbReference type="Gene3D" id="3.40.50.150">
    <property type="entry name" value="Vaccinia Virus protein VP39"/>
    <property type="match status" value="1"/>
</dbReference>
<dbReference type="PANTHER" id="PTHR43775">
    <property type="entry name" value="FATTY ACID SYNTHASE"/>
    <property type="match status" value="1"/>
</dbReference>
<evidence type="ECO:0000259" key="12">
    <source>
        <dbReference type="PROSITE" id="PS52019"/>
    </source>
</evidence>
<keyword evidence="7" id="KW-0012">Acyltransferase</keyword>
<keyword evidence="5" id="KW-0560">Oxidoreductase</keyword>
<keyword evidence="4" id="KW-0521">NADP</keyword>
<dbReference type="Gene3D" id="3.40.50.720">
    <property type="entry name" value="NAD(P)-binding Rossmann-like Domain"/>
    <property type="match status" value="3"/>
</dbReference>
<evidence type="ECO:0000256" key="3">
    <source>
        <dbReference type="ARBA" id="ARBA00022679"/>
    </source>
</evidence>
<dbReference type="Gene3D" id="3.40.366.10">
    <property type="entry name" value="Malonyl-Coenzyme A Acyl Carrier Protein, domain 2"/>
    <property type="match status" value="1"/>
</dbReference>
<dbReference type="Pfam" id="PF23114">
    <property type="entry name" value="NAD-bd_HRPKS_sdrA"/>
    <property type="match status" value="1"/>
</dbReference>
<evidence type="ECO:0000256" key="8">
    <source>
        <dbReference type="PROSITE-ProRule" id="PRU01363"/>
    </source>
</evidence>